<organism evidence="2 3">
    <name type="scientific">Colocasia esculenta</name>
    <name type="common">Wild taro</name>
    <name type="synonym">Arum esculentum</name>
    <dbReference type="NCBI Taxonomy" id="4460"/>
    <lineage>
        <taxon>Eukaryota</taxon>
        <taxon>Viridiplantae</taxon>
        <taxon>Streptophyta</taxon>
        <taxon>Embryophyta</taxon>
        <taxon>Tracheophyta</taxon>
        <taxon>Spermatophyta</taxon>
        <taxon>Magnoliopsida</taxon>
        <taxon>Liliopsida</taxon>
        <taxon>Araceae</taxon>
        <taxon>Aroideae</taxon>
        <taxon>Colocasieae</taxon>
        <taxon>Colocasia</taxon>
    </lineage>
</organism>
<evidence type="ECO:0000313" key="2">
    <source>
        <dbReference type="EMBL" id="MQL92402.1"/>
    </source>
</evidence>
<proteinExistence type="predicted"/>
<feature type="compositionally biased region" description="Basic and acidic residues" evidence="1">
    <location>
        <begin position="125"/>
        <end position="153"/>
    </location>
</feature>
<sequence length="195" mass="21820">MGHTLATKPAKPGSTGIRKMRDVTRTPLGADVVYIIVPVLLPRASWEVSRRRRGGLRPNRILLFSYEYGMQGFPPQAGLLPQPNPPPLPNPLHQSGPQPSKAPQFENAKAISALHSDKALMDRYKNSKSQEDGDFLKDKTLDDVEEGQAKESEDNVNVQMHYKGKNFEDAVKSIPPGVDPSDWRTMCEKWNTMEE</sequence>
<comment type="caution">
    <text evidence="2">The sequence shown here is derived from an EMBL/GenBank/DDBJ whole genome shotgun (WGS) entry which is preliminary data.</text>
</comment>
<accession>A0A843V233</accession>
<protein>
    <submittedName>
        <fullName evidence="2">Uncharacterized protein</fullName>
    </submittedName>
</protein>
<reference evidence="2" key="1">
    <citation type="submission" date="2017-07" db="EMBL/GenBank/DDBJ databases">
        <title>Taro Niue Genome Assembly and Annotation.</title>
        <authorList>
            <person name="Atibalentja N."/>
            <person name="Keating K."/>
            <person name="Fields C.J."/>
        </authorList>
    </citation>
    <scope>NUCLEOTIDE SEQUENCE</scope>
    <source>
        <strain evidence="2">Niue_2</strain>
        <tissue evidence="2">Leaf</tissue>
    </source>
</reference>
<dbReference type="Proteomes" id="UP000652761">
    <property type="component" value="Unassembled WGS sequence"/>
</dbReference>
<dbReference type="AlphaFoldDB" id="A0A843V233"/>
<keyword evidence="3" id="KW-1185">Reference proteome</keyword>
<dbReference type="EMBL" id="NMUH01001443">
    <property type="protein sequence ID" value="MQL92402.1"/>
    <property type="molecule type" value="Genomic_DNA"/>
</dbReference>
<evidence type="ECO:0000256" key="1">
    <source>
        <dbReference type="SAM" id="MobiDB-lite"/>
    </source>
</evidence>
<evidence type="ECO:0000313" key="3">
    <source>
        <dbReference type="Proteomes" id="UP000652761"/>
    </source>
</evidence>
<feature type="region of interest" description="Disordered" evidence="1">
    <location>
        <begin position="75"/>
        <end position="104"/>
    </location>
</feature>
<feature type="region of interest" description="Disordered" evidence="1">
    <location>
        <begin position="125"/>
        <end position="157"/>
    </location>
</feature>
<name>A0A843V233_COLES</name>
<gene>
    <name evidence="2" type="ORF">Taro_025027</name>
</gene>